<dbReference type="InterPro" id="IPR016181">
    <property type="entry name" value="Acyl_CoA_acyltransferase"/>
</dbReference>
<dbReference type="GO" id="GO:0016747">
    <property type="term" value="F:acyltransferase activity, transferring groups other than amino-acyl groups"/>
    <property type="evidence" value="ECO:0007669"/>
    <property type="project" value="InterPro"/>
</dbReference>
<keyword evidence="2" id="KW-0012">Acyltransferase</keyword>
<accession>A0A7X3IJJ1</accession>
<dbReference type="EMBL" id="WUBI01000001">
    <property type="protein sequence ID" value="MWV44491.1"/>
    <property type="molecule type" value="Genomic_DNA"/>
</dbReference>
<evidence type="ECO:0000259" key="3">
    <source>
        <dbReference type="PROSITE" id="PS51186"/>
    </source>
</evidence>
<sequence length="327" mass="37277">MSNFTIRPLRKEDYPAAASLLNSIWSVPTTAQQLQAEEDNIPPGQLHYNENGELMGWDRPKWVAENEQGEVIGYTIVWRAPWNEPGNLNLTLIVLPEERGHGAGRALYDEVRLWAQKVRASILVCFIKEDDEDSLGFAQRQGYTKERHTFQSVLDLSAYTNEALFSCIDAAEQSGIQFVTLADEPGEENERKLHELYRVTHQDIPGFNEDYPWFEEWRKWNLDLPGVRPEYIHIAKDGERYVGVVTLQQNGQNDAMYHHYTGVLPEYRGQRLGLALKLLGIRSAHAAGAASLRTHNDSMNIPMLRINRDLLGFTAVPGNFKMICKLL</sequence>
<keyword evidence="1 4" id="KW-0808">Transferase</keyword>
<organism evidence="4 5">
    <name type="scientific">Paenibacillus dendrobii</name>
    <dbReference type="NCBI Taxonomy" id="2691084"/>
    <lineage>
        <taxon>Bacteria</taxon>
        <taxon>Bacillati</taxon>
        <taxon>Bacillota</taxon>
        <taxon>Bacilli</taxon>
        <taxon>Bacillales</taxon>
        <taxon>Paenibacillaceae</taxon>
        <taxon>Paenibacillus</taxon>
    </lineage>
</organism>
<feature type="domain" description="N-acetyltransferase" evidence="3">
    <location>
        <begin position="4"/>
        <end position="166"/>
    </location>
</feature>
<dbReference type="Pfam" id="PF00583">
    <property type="entry name" value="Acetyltransf_1"/>
    <property type="match status" value="2"/>
</dbReference>
<dbReference type="Gene3D" id="3.40.630.30">
    <property type="match status" value="1"/>
</dbReference>
<proteinExistence type="predicted"/>
<dbReference type="InterPro" id="IPR000182">
    <property type="entry name" value="GNAT_dom"/>
</dbReference>
<protein>
    <submittedName>
        <fullName evidence="4">GNAT family N-acetyltransferase</fullName>
    </submittedName>
</protein>
<dbReference type="PROSITE" id="PS51186">
    <property type="entry name" value="GNAT"/>
    <property type="match status" value="2"/>
</dbReference>
<name>A0A7X3IJJ1_9BACL</name>
<dbReference type="RefSeq" id="WP_160497900.1">
    <property type="nucleotide sequence ID" value="NZ_WUBI01000001.1"/>
</dbReference>
<dbReference type="InterPro" id="IPR050832">
    <property type="entry name" value="Bact_Acetyltransf"/>
</dbReference>
<reference evidence="4 5" key="1">
    <citation type="submission" date="2019-12" db="EMBL/GenBank/DDBJ databases">
        <title>Paenibacillus sp. nov., an endophytic bacterium isolated from the stem of Dendrobium.</title>
        <authorList>
            <person name="Zhao R."/>
        </authorList>
    </citation>
    <scope>NUCLEOTIDE SEQUENCE [LARGE SCALE GENOMIC DNA]</scope>
    <source>
        <strain evidence="4 5">HJL G12</strain>
    </source>
</reference>
<evidence type="ECO:0000313" key="4">
    <source>
        <dbReference type="EMBL" id="MWV44491.1"/>
    </source>
</evidence>
<evidence type="ECO:0000256" key="1">
    <source>
        <dbReference type="ARBA" id="ARBA00022679"/>
    </source>
</evidence>
<dbReference type="CDD" id="cd04301">
    <property type="entry name" value="NAT_SF"/>
    <property type="match status" value="2"/>
</dbReference>
<dbReference type="Proteomes" id="UP000460318">
    <property type="component" value="Unassembled WGS sequence"/>
</dbReference>
<evidence type="ECO:0000256" key="2">
    <source>
        <dbReference type="ARBA" id="ARBA00023315"/>
    </source>
</evidence>
<dbReference type="SUPFAM" id="SSF55729">
    <property type="entry name" value="Acyl-CoA N-acyltransferases (Nat)"/>
    <property type="match status" value="2"/>
</dbReference>
<evidence type="ECO:0000313" key="5">
    <source>
        <dbReference type="Proteomes" id="UP000460318"/>
    </source>
</evidence>
<feature type="domain" description="N-acetyltransferase" evidence="3">
    <location>
        <begin position="183"/>
        <end position="327"/>
    </location>
</feature>
<keyword evidence="5" id="KW-1185">Reference proteome</keyword>
<dbReference type="PANTHER" id="PTHR43877">
    <property type="entry name" value="AMINOALKYLPHOSPHONATE N-ACETYLTRANSFERASE-RELATED-RELATED"/>
    <property type="match status" value="1"/>
</dbReference>
<dbReference type="AlphaFoldDB" id="A0A7X3IJJ1"/>
<comment type="caution">
    <text evidence="4">The sequence shown here is derived from an EMBL/GenBank/DDBJ whole genome shotgun (WGS) entry which is preliminary data.</text>
</comment>
<gene>
    <name evidence="4" type="ORF">GRF59_12725</name>
</gene>